<proteinExistence type="predicted"/>
<protein>
    <submittedName>
        <fullName evidence="2">DUF805 domain-containing protein</fullName>
    </submittedName>
</protein>
<keyword evidence="3" id="KW-1185">Reference proteome</keyword>
<dbReference type="PANTHER" id="PTHR34980">
    <property type="entry name" value="INNER MEMBRANE PROTEIN-RELATED-RELATED"/>
    <property type="match status" value="1"/>
</dbReference>
<dbReference type="GO" id="GO:0005886">
    <property type="term" value="C:plasma membrane"/>
    <property type="evidence" value="ECO:0007669"/>
    <property type="project" value="TreeGrafter"/>
</dbReference>
<comment type="caution">
    <text evidence="2">The sequence shown here is derived from an EMBL/GenBank/DDBJ whole genome shotgun (WGS) entry which is preliminary data.</text>
</comment>
<dbReference type="PANTHER" id="PTHR34980:SF2">
    <property type="entry name" value="INNER MEMBRANE PROTEIN YHAH-RELATED"/>
    <property type="match status" value="1"/>
</dbReference>
<keyword evidence="1" id="KW-0472">Membrane</keyword>
<feature type="transmembrane region" description="Helical" evidence="1">
    <location>
        <begin position="26"/>
        <end position="55"/>
    </location>
</feature>
<evidence type="ECO:0000256" key="1">
    <source>
        <dbReference type="SAM" id="Phobius"/>
    </source>
</evidence>
<keyword evidence="1" id="KW-0812">Transmembrane</keyword>
<reference evidence="2" key="1">
    <citation type="submission" date="2020-08" db="EMBL/GenBank/DDBJ databases">
        <title>Ramlibacter sp. GTP1 16S ribosomal RNA gene genome sequencing and assembly.</title>
        <authorList>
            <person name="Kang M."/>
        </authorList>
    </citation>
    <scope>NUCLEOTIDE SEQUENCE</scope>
    <source>
        <strain evidence="2">GTP1</strain>
    </source>
</reference>
<dbReference type="InterPro" id="IPR008523">
    <property type="entry name" value="DUF805"/>
</dbReference>
<dbReference type="RefSeq" id="WP_187079761.1">
    <property type="nucleotide sequence ID" value="NZ_JACORU010000001.1"/>
</dbReference>
<gene>
    <name evidence="2" type="ORF">H8R02_02505</name>
</gene>
<accession>A0A923M3Q6</accession>
<evidence type="ECO:0000313" key="3">
    <source>
        <dbReference type="Proteomes" id="UP000596827"/>
    </source>
</evidence>
<evidence type="ECO:0000313" key="2">
    <source>
        <dbReference type="EMBL" id="MBC5763306.1"/>
    </source>
</evidence>
<keyword evidence="1" id="KW-1133">Transmembrane helix</keyword>
<dbReference type="Proteomes" id="UP000596827">
    <property type="component" value="Unassembled WGS sequence"/>
</dbReference>
<organism evidence="2 3">
    <name type="scientific">Ramlibacter albus</name>
    <dbReference type="NCBI Taxonomy" id="2079448"/>
    <lineage>
        <taxon>Bacteria</taxon>
        <taxon>Pseudomonadati</taxon>
        <taxon>Pseudomonadota</taxon>
        <taxon>Betaproteobacteria</taxon>
        <taxon>Burkholderiales</taxon>
        <taxon>Comamonadaceae</taxon>
        <taxon>Ramlibacter</taxon>
    </lineage>
</organism>
<dbReference type="AlphaFoldDB" id="A0A923M3Q6"/>
<name>A0A923M3Q6_9BURK</name>
<feature type="transmembrane region" description="Helical" evidence="1">
    <location>
        <begin position="75"/>
        <end position="95"/>
    </location>
</feature>
<dbReference type="EMBL" id="JACORU010000001">
    <property type="protein sequence ID" value="MBC5763306.1"/>
    <property type="molecule type" value="Genomic_DNA"/>
</dbReference>
<sequence length="124" mass="13532">MTFQDSIATCLRKYATFEGRASRSEFWWFMLFFVLAIAIPSMISDIAANIIALALLVPNLAVSARRLHDIQKSGWFLLLGLIPIIGSIILLVWSIKKSDPNDNEYGPVPAEVAQGAMAAPPGAV</sequence>
<dbReference type="Pfam" id="PF05656">
    <property type="entry name" value="DUF805"/>
    <property type="match status" value="1"/>
</dbReference>